<gene>
    <name evidence="4" type="primary">106052722</name>
    <name evidence="7" type="synonym">LOC106052722</name>
</gene>
<sequence>MLRSLSICQRAQKRLFCISSAQSVEGNNRKLKDAKLKLESHILCEHRELDQVSKAFRKSFYSSRIRSNKSYCFTLNRASPAFSVNFIREIQCSSQLGNGSSHNDKPVHNHRNCWNCGRNTSPVLELFFCDCGVVQKPAIELTYFDIMLLEPSFDIDIKKLSDVFKETQKKLHPDKFSAKSEMERKLAQEQSSLLNKAYGVLLKPLSRALYLLELQGITIEDDTKLTDSEFLMEIMEINEKISSIASESDLNSVEADNSSQIENCLVQLSHSFSLKDYSKAKVMTIRLRYYTTIQERLFELRRSRLG</sequence>
<feature type="domain" description="J" evidence="3">
    <location>
        <begin position="142"/>
        <end position="214"/>
    </location>
</feature>
<dbReference type="SUPFAM" id="SSF47144">
    <property type="entry name" value="HSC20 (HSCB), C-terminal oligomerisation domain"/>
    <property type="match status" value="1"/>
</dbReference>
<comment type="similarity">
    <text evidence="1">Belongs to the HscB family.</text>
</comment>
<dbReference type="RefSeq" id="XP_013063602.1">
    <property type="nucleotide sequence ID" value="XM_013208148.2"/>
</dbReference>
<reference evidence="4" key="1">
    <citation type="submission" date="2020-05" db="UniProtKB">
        <authorList>
            <consortium name="EnsemblMetazoa"/>
        </authorList>
    </citation>
    <scope>IDENTIFICATION</scope>
    <source>
        <strain evidence="4">BB02</strain>
    </source>
</reference>
<dbReference type="GO" id="GO:0051087">
    <property type="term" value="F:protein-folding chaperone binding"/>
    <property type="evidence" value="ECO:0007669"/>
    <property type="project" value="InterPro"/>
</dbReference>
<organism evidence="4 5">
    <name type="scientific">Biomphalaria glabrata</name>
    <name type="common">Bloodfluke planorb</name>
    <name type="synonym">Freshwater snail</name>
    <dbReference type="NCBI Taxonomy" id="6526"/>
    <lineage>
        <taxon>Eukaryota</taxon>
        <taxon>Metazoa</taxon>
        <taxon>Spiralia</taxon>
        <taxon>Lophotrochozoa</taxon>
        <taxon>Mollusca</taxon>
        <taxon>Gastropoda</taxon>
        <taxon>Heterobranchia</taxon>
        <taxon>Euthyneura</taxon>
        <taxon>Panpulmonata</taxon>
        <taxon>Hygrophila</taxon>
        <taxon>Lymnaeoidea</taxon>
        <taxon>Planorbidae</taxon>
        <taxon>Biomphalaria</taxon>
    </lineage>
</organism>
<keyword evidence="2" id="KW-0143">Chaperone</keyword>
<dbReference type="SMART" id="SM00271">
    <property type="entry name" value="DnaJ"/>
    <property type="match status" value="1"/>
</dbReference>
<evidence type="ECO:0000256" key="2">
    <source>
        <dbReference type="ARBA" id="ARBA00023186"/>
    </source>
</evidence>
<dbReference type="Proteomes" id="UP001165740">
    <property type="component" value="Chromosome 1"/>
</dbReference>
<evidence type="ECO:0000259" key="3">
    <source>
        <dbReference type="PROSITE" id="PS50076"/>
    </source>
</evidence>
<dbReference type="Gene3D" id="1.20.1280.20">
    <property type="entry name" value="HscB, C-terminal domain"/>
    <property type="match status" value="1"/>
</dbReference>
<proteinExistence type="inferred from homology"/>
<dbReference type="VEuPathDB" id="VectorBase:BGLB013816"/>
<dbReference type="HAMAP" id="MF_00682">
    <property type="entry name" value="HscB"/>
    <property type="match status" value="1"/>
</dbReference>
<dbReference type="OrthoDB" id="448954at2759"/>
<keyword evidence="6" id="KW-1185">Reference proteome</keyword>
<dbReference type="OMA" id="ESHILCE"/>
<dbReference type="InterPro" id="IPR009073">
    <property type="entry name" value="HscB_oligo_C"/>
</dbReference>
<protein>
    <submittedName>
        <fullName evidence="7">Iron-sulfur cluster co-chaperone protein HscB-like</fullName>
    </submittedName>
</protein>
<dbReference type="InterPro" id="IPR004640">
    <property type="entry name" value="HscB"/>
</dbReference>
<dbReference type="Gene3D" id="1.10.287.110">
    <property type="entry name" value="DnaJ domain"/>
    <property type="match status" value="1"/>
</dbReference>
<dbReference type="CDD" id="cd06257">
    <property type="entry name" value="DnaJ"/>
    <property type="match status" value="1"/>
</dbReference>
<dbReference type="VEuPathDB" id="VectorBase:BGLAX_047541"/>
<dbReference type="Pfam" id="PF07743">
    <property type="entry name" value="HSCB_C"/>
    <property type="match status" value="1"/>
</dbReference>
<dbReference type="KEGG" id="bgt:106052722"/>
<dbReference type="GeneID" id="106052722"/>
<evidence type="ECO:0000313" key="6">
    <source>
        <dbReference type="Proteomes" id="UP001165740"/>
    </source>
</evidence>
<evidence type="ECO:0000313" key="4">
    <source>
        <dbReference type="EnsemblMetazoa" id="BGLB013816-PB"/>
    </source>
</evidence>
<reference evidence="7" key="2">
    <citation type="submission" date="2025-04" db="UniProtKB">
        <authorList>
            <consortium name="RefSeq"/>
        </authorList>
    </citation>
    <scope>IDENTIFICATION</scope>
</reference>
<dbReference type="GO" id="GO:0044571">
    <property type="term" value="P:[2Fe-2S] cluster assembly"/>
    <property type="evidence" value="ECO:0007669"/>
    <property type="project" value="InterPro"/>
</dbReference>
<dbReference type="GO" id="GO:0001671">
    <property type="term" value="F:ATPase activator activity"/>
    <property type="evidence" value="ECO:0007669"/>
    <property type="project" value="InterPro"/>
</dbReference>
<dbReference type="PANTHER" id="PTHR14021">
    <property type="entry name" value="IRON-SULFUR CLUSTER CO-CHAPERONE PROTEIN HSCB"/>
    <property type="match status" value="1"/>
</dbReference>
<dbReference type="InterPro" id="IPR036386">
    <property type="entry name" value="HscB_C_sf"/>
</dbReference>
<dbReference type="SUPFAM" id="SSF46565">
    <property type="entry name" value="Chaperone J-domain"/>
    <property type="match status" value="1"/>
</dbReference>
<dbReference type="AlphaFoldDB" id="A0A2C9K624"/>
<evidence type="ECO:0000256" key="1">
    <source>
        <dbReference type="ARBA" id="ARBA00010476"/>
    </source>
</evidence>
<evidence type="ECO:0000313" key="7">
    <source>
        <dbReference type="RefSeq" id="XP_013063602.1"/>
    </source>
</evidence>
<dbReference type="GO" id="GO:0005739">
    <property type="term" value="C:mitochondrion"/>
    <property type="evidence" value="ECO:0007669"/>
    <property type="project" value="TreeGrafter"/>
</dbReference>
<evidence type="ECO:0000313" key="5">
    <source>
        <dbReference type="Proteomes" id="UP000076420"/>
    </source>
</evidence>
<dbReference type="InterPro" id="IPR001623">
    <property type="entry name" value="DnaJ_domain"/>
</dbReference>
<dbReference type="STRING" id="6526.A0A2C9K624"/>
<dbReference type="Proteomes" id="UP000076420">
    <property type="component" value="Unassembled WGS sequence"/>
</dbReference>
<dbReference type="NCBIfam" id="TIGR00714">
    <property type="entry name" value="hscB"/>
    <property type="match status" value="1"/>
</dbReference>
<name>A0A2C9K624_BIOGL</name>
<dbReference type="EnsemblMetazoa" id="BGLB013816-RB">
    <property type="protein sequence ID" value="BGLB013816-PB"/>
    <property type="gene ID" value="BGLB013816"/>
</dbReference>
<accession>A0A2C9K624</accession>
<dbReference type="GO" id="GO:0051259">
    <property type="term" value="P:protein complex oligomerization"/>
    <property type="evidence" value="ECO:0007669"/>
    <property type="project" value="InterPro"/>
</dbReference>
<dbReference type="PANTHER" id="PTHR14021:SF15">
    <property type="entry name" value="IRON-SULFUR CLUSTER CO-CHAPERONE PROTEIN HSCB"/>
    <property type="match status" value="1"/>
</dbReference>
<dbReference type="PROSITE" id="PS50076">
    <property type="entry name" value="DNAJ_2"/>
    <property type="match status" value="1"/>
</dbReference>
<dbReference type="InterPro" id="IPR036869">
    <property type="entry name" value="J_dom_sf"/>
</dbReference>